<organism evidence="3 4">
    <name type="scientific">Thanatephorus cucumeris (strain AG1-IA)</name>
    <name type="common">Rice sheath blight fungus</name>
    <name type="synonym">Rhizoctonia solani</name>
    <dbReference type="NCBI Taxonomy" id="983506"/>
    <lineage>
        <taxon>Eukaryota</taxon>
        <taxon>Fungi</taxon>
        <taxon>Dikarya</taxon>
        <taxon>Basidiomycota</taxon>
        <taxon>Agaricomycotina</taxon>
        <taxon>Agaricomycetes</taxon>
        <taxon>Cantharellales</taxon>
        <taxon>Ceratobasidiaceae</taxon>
        <taxon>Rhizoctonia</taxon>
        <taxon>Rhizoctonia solani AG-1</taxon>
    </lineage>
</organism>
<dbReference type="STRING" id="983506.L8WT69"/>
<dbReference type="SUPFAM" id="SSF50978">
    <property type="entry name" value="WD40 repeat-like"/>
    <property type="match status" value="1"/>
</dbReference>
<dbReference type="InterPro" id="IPR052234">
    <property type="entry name" value="U5_snRNP_Component"/>
</dbReference>
<dbReference type="Proteomes" id="UP000011668">
    <property type="component" value="Unassembled WGS sequence"/>
</dbReference>
<dbReference type="PANTHER" id="PTHR44006">
    <property type="entry name" value="U5 SMALL NUCLEAR RIBONUCLEOPROTEIN 40 KDA PROTEIN"/>
    <property type="match status" value="1"/>
</dbReference>
<dbReference type="InterPro" id="IPR001680">
    <property type="entry name" value="WD40_rpt"/>
</dbReference>
<dbReference type="SMART" id="SM00320">
    <property type="entry name" value="WD40"/>
    <property type="match status" value="1"/>
</dbReference>
<reference evidence="3 4" key="1">
    <citation type="journal article" date="2013" name="Nat. Commun.">
        <title>The evolution and pathogenic mechanisms of the rice sheath blight pathogen.</title>
        <authorList>
            <person name="Zheng A."/>
            <person name="Lin R."/>
            <person name="Xu L."/>
            <person name="Qin P."/>
            <person name="Tang C."/>
            <person name="Ai P."/>
            <person name="Zhang D."/>
            <person name="Liu Y."/>
            <person name="Sun Z."/>
            <person name="Feng H."/>
            <person name="Wang Y."/>
            <person name="Chen Y."/>
            <person name="Liang X."/>
            <person name="Fu R."/>
            <person name="Li Q."/>
            <person name="Zhang J."/>
            <person name="Yu X."/>
            <person name="Xie Z."/>
            <person name="Ding L."/>
            <person name="Guan P."/>
            <person name="Tang J."/>
            <person name="Liang Y."/>
            <person name="Wang S."/>
            <person name="Deng Q."/>
            <person name="Li S."/>
            <person name="Zhu J."/>
            <person name="Wang L."/>
            <person name="Liu H."/>
            <person name="Li P."/>
        </authorList>
    </citation>
    <scope>NUCLEOTIDE SEQUENCE [LARGE SCALE GENOMIC DNA]</scope>
    <source>
        <strain evidence="4">AG-1 IA</strain>
    </source>
</reference>
<name>L8WT69_THACA</name>
<evidence type="ECO:0000313" key="3">
    <source>
        <dbReference type="EMBL" id="ELU39997.1"/>
    </source>
</evidence>
<dbReference type="HOGENOM" id="CLU_025074_0_0_1"/>
<sequence length="662" mass="73907">MTLPNSIQTRISALEKRLSKCKRQLARLQESDEGDRFEKARDEVFIGILKDVCSLVREGELASVSYLAELAKAADKILDDAIGYSYGRESDSSELDEGLYDFMPSWAHDDAGDRALIPDKDADKFFLPPAALESFARIFRSRLGPGDLSELMPKAWSSAMKRHPKSTKLSRVRSNLPPLTPTNDKPLAASVLDARCEISSSRCSAPIRFLTSLDGTCLALTGMGGYKNRSPALEYFIINKPLAPSTDFPDRHWYEPKLAGVAFHGMIDEGRRLVFLGDDDRIKSYEWGSSTEVYREPLPVHTLDTESCRGPMMGLPNGSVVRAGKGNASVYNIESLPTHGEDGDEIVGEEIDLDDFDTMRDDPEEIEPSSGSAPTSHIQFVDHPEFKPNTWQPLISSPSTVICAEYAREGGQYSCIGIDLETGKTAMHYLGHGADISAFSVSKTDPQLFLSACNDGFARLYDTRRPLPVVTFDACGQNEFCEAAAFAHPASIPIVFTGTHKAEQIKVWDVRARACVYELATGNNAVQSLSWDAPNNCLYAATECEYMDRLGYHHDYRPAKIPKDQQGHMELEDEESDDEFSDRCWPDKAWHKEGYFGYMFDCGDHLRYAFKEDPNPSVMPEYGDATARDDYWSASKIKPEDICKTKIDVTLGFYFAYYKDFG</sequence>
<dbReference type="PANTHER" id="PTHR44006:SF1">
    <property type="entry name" value="U5 SMALL NUCLEAR RIBONUCLEOPROTEIN 40 KDA PROTEIN"/>
    <property type="match status" value="1"/>
</dbReference>
<dbReference type="InterPro" id="IPR036322">
    <property type="entry name" value="WD40_repeat_dom_sf"/>
</dbReference>
<evidence type="ECO:0000256" key="1">
    <source>
        <dbReference type="ARBA" id="ARBA00022574"/>
    </source>
</evidence>
<gene>
    <name evidence="3" type="ORF">AG1IA_05980</name>
</gene>
<accession>L8WT69</accession>
<dbReference type="GO" id="GO:0071013">
    <property type="term" value="C:catalytic step 2 spliceosome"/>
    <property type="evidence" value="ECO:0007669"/>
    <property type="project" value="TreeGrafter"/>
</dbReference>
<dbReference type="InterPro" id="IPR015943">
    <property type="entry name" value="WD40/YVTN_repeat-like_dom_sf"/>
</dbReference>
<keyword evidence="1" id="KW-0853">WD repeat</keyword>
<evidence type="ECO:0000313" key="4">
    <source>
        <dbReference type="Proteomes" id="UP000011668"/>
    </source>
</evidence>
<dbReference type="OrthoDB" id="548949at2759"/>
<dbReference type="GO" id="GO:0003723">
    <property type="term" value="F:RNA binding"/>
    <property type="evidence" value="ECO:0007669"/>
    <property type="project" value="TreeGrafter"/>
</dbReference>
<comment type="caution">
    <text evidence="3">The sequence shown here is derived from an EMBL/GenBank/DDBJ whole genome shotgun (WGS) entry which is preliminary data.</text>
</comment>
<keyword evidence="4" id="KW-1185">Reference proteome</keyword>
<dbReference type="AlphaFoldDB" id="L8WT69"/>
<keyword evidence="2" id="KW-0677">Repeat</keyword>
<dbReference type="OMA" id="IPRWAER"/>
<dbReference type="Gene3D" id="2.130.10.10">
    <property type="entry name" value="YVTN repeat-like/Quinoprotein amine dehydrogenase"/>
    <property type="match status" value="1"/>
</dbReference>
<evidence type="ECO:0000256" key="2">
    <source>
        <dbReference type="ARBA" id="ARBA00022737"/>
    </source>
</evidence>
<protein>
    <submittedName>
        <fullName evidence="3">WD40 domain-containing protein</fullName>
    </submittedName>
</protein>
<proteinExistence type="predicted"/>
<dbReference type="EMBL" id="AFRT01001549">
    <property type="protein sequence ID" value="ELU39997.1"/>
    <property type="molecule type" value="Genomic_DNA"/>
</dbReference>